<sequence>MNKVFGLVTTVCLLSSTQFVQAQEQDYSVSAFGGYSTNHDLTTSKEYKIDLEDNSHFGVSVDKLINNTRYGLFYSFNETELAENDIAKVDMEYLLFQSAIEIPINDDISSYVGAQIGVNRITPNFAEADDFFASGLFTGLDYHIGAGFHAFTELRWMATIVKNSSSVVCDDDPQTTDNCIWHFDGDVLNQFQLSAGLNYRF</sequence>
<organism evidence="2 3">
    <name type="scientific">Pseudoalteromonas luteoviolacea</name>
    <dbReference type="NCBI Taxonomy" id="43657"/>
    <lineage>
        <taxon>Bacteria</taxon>
        <taxon>Pseudomonadati</taxon>
        <taxon>Pseudomonadota</taxon>
        <taxon>Gammaproteobacteria</taxon>
        <taxon>Alteromonadales</taxon>
        <taxon>Pseudoalteromonadaceae</taxon>
        <taxon>Pseudoalteromonas</taxon>
    </lineage>
</organism>
<dbReference type="EMBL" id="JWIC01000007">
    <property type="protein sequence ID" value="KID56231.1"/>
    <property type="molecule type" value="Genomic_DNA"/>
</dbReference>
<keyword evidence="1" id="KW-0732">Signal</keyword>
<gene>
    <name evidence="2" type="ORF">JF50_18380</name>
</gene>
<comment type="caution">
    <text evidence="2">The sequence shown here is derived from an EMBL/GenBank/DDBJ whole genome shotgun (WGS) entry which is preliminary data.</text>
</comment>
<protein>
    <submittedName>
        <fullName evidence="2">Uncharacterized protein</fullName>
    </submittedName>
</protein>
<dbReference type="OrthoDB" id="6308600at2"/>
<feature type="signal peptide" evidence="1">
    <location>
        <begin position="1"/>
        <end position="22"/>
    </location>
</feature>
<name>A0A0C1Q6H1_9GAMM</name>
<dbReference type="SUPFAM" id="SSF56925">
    <property type="entry name" value="OMPA-like"/>
    <property type="match status" value="1"/>
</dbReference>
<evidence type="ECO:0000313" key="3">
    <source>
        <dbReference type="Proteomes" id="UP000031327"/>
    </source>
</evidence>
<dbReference type="AlphaFoldDB" id="A0A0C1Q6H1"/>
<feature type="chain" id="PRO_5002137241" evidence="1">
    <location>
        <begin position="23"/>
        <end position="201"/>
    </location>
</feature>
<dbReference type="Proteomes" id="UP000031327">
    <property type="component" value="Unassembled WGS sequence"/>
</dbReference>
<evidence type="ECO:0000256" key="1">
    <source>
        <dbReference type="SAM" id="SignalP"/>
    </source>
</evidence>
<proteinExistence type="predicted"/>
<dbReference type="Gene3D" id="2.40.160.20">
    <property type="match status" value="1"/>
</dbReference>
<reference evidence="2 3" key="1">
    <citation type="submission" date="2014-12" db="EMBL/GenBank/DDBJ databases">
        <title>Draft Genome Sequence of Pseudoalteromonas luteoviolacea HI1.</title>
        <authorList>
            <person name="Asahina A.Y."/>
            <person name="Hadfield M.G."/>
        </authorList>
    </citation>
    <scope>NUCLEOTIDE SEQUENCE [LARGE SCALE GENOMIC DNA]</scope>
    <source>
        <strain evidence="2 3">HI1</strain>
    </source>
</reference>
<dbReference type="RefSeq" id="WP_039610804.1">
    <property type="nucleotide sequence ID" value="NZ_JWIC01000007.1"/>
</dbReference>
<evidence type="ECO:0000313" key="2">
    <source>
        <dbReference type="EMBL" id="KID56231.1"/>
    </source>
</evidence>
<dbReference type="InterPro" id="IPR011250">
    <property type="entry name" value="OMP/PagP_B-barrel"/>
</dbReference>
<accession>A0A0C1Q6H1</accession>